<keyword evidence="2" id="KW-1185">Reference proteome</keyword>
<dbReference type="HOGENOM" id="CLU_113716_0_0_6"/>
<dbReference type="eggNOG" id="ENOG5032Y05">
    <property type="taxonomic scope" value="Bacteria"/>
</dbReference>
<sequence>MGGDVGFSKLVKLLEEDHISGFINNRLYGYDETLKHALDALISYWAVKSDQGEGDRDVARAKIFPYILKIIDASNDQSFQISSLFWIIIKYNYSEYIMPLKVHLEKIIDYPEIHGWKIHDVIELLLKIDPEFVNELLLKKRKTLQEFNF</sequence>
<evidence type="ECO:0000313" key="1">
    <source>
        <dbReference type="EMBL" id="ENV15001.1"/>
    </source>
</evidence>
<protein>
    <submittedName>
        <fullName evidence="1">Uncharacterized protein</fullName>
    </submittedName>
</protein>
<organism evidence="1 2">
    <name type="scientific">Acinetobacter guillouiae NIPH 991</name>
    <dbReference type="NCBI Taxonomy" id="1217656"/>
    <lineage>
        <taxon>Bacteria</taxon>
        <taxon>Pseudomonadati</taxon>
        <taxon>Pseudomonadota</taxon>
        <taxon>Gammaproteobacteria</taxon>
        <taxon>Moraxellales</taxon>
        <taxon>Moraxellaceae</taxon>
        <taxon>Acinetobacter</taxon>
    </lineage>
</organism>
<proteinExistence type="predicted"/>
<dbReference type="Proteomes" id="UP000013148">
    <property type="component" value="Unassembled WGS sequence"/>
</dbReference>
<comment type="caution">
    <text evidence="1">The sequence shown here is derived from an EMBL/GenBank/DDBJ whole genome shotgun (WGS) entry which is preliminary data.</text>
</comment>
<dbReference type="AlphaFoldDB" id="N8WSQ1"/>
<accession>N8WSQ1</accession>
<name>N8WSQ1_ACIGI</name>
<gene>
    <name evidence="1" type="ORF">F964_04429</name>
</gene>
<dbReference type="EMBL" id="APPJ01000015">
    <property type="protein sequence ID" value="ENV15001.1"/>
    <property type="molecule type" value="Genomic_DNA"/>
</dbReference>
<evidence type="ECO:0000313" key="2">
    <source>
        <dbReference type="Proteomes" id="UP000013148"/>
    </source>
</evidence>
<reference evidence="1 2" key="1">
    <citation type="submission" date="2013-02" db="EMBL/GenBank/DDBJ databases">
        <title>The Genome Sequence of Acinetobacter guillouiae NIPH 991.</title>
        <authorList>
            <consortium name="The Broad Institute Genome Sequencing Platform"/>
            <consortium name="The Broad Institute Genome Sequencing Center for Infectious Disease"/>
            <person name="Cerqueira G."/>
            <person name="Feldgarden M."/>
            <person name="Courvalin P."/>
            <person name="Perichon B."/>
            <person name="Grillot-Courvalin C."/>
            <person name="Clermont D."/>
            <person name="Rocha E."/>
            <person name="Yoon E.-J."/>
            <person name="Nemec A."/>
            <person name="Walker B."/>
            <person name="Young S.K."/>
            <person name="Zeng Q."/>
            <person name="Gargeya S."/>
            <person name="Fitzgerald M."/>
            <person name="Haas B."/>
            <person name="Abouelleil A."/>
            <person name="Alvarado L."/>
            <person name="Arachchi H.M."/>
            <person name="Berlin A.M."/>
            <person name="Chapman S.B."/>
            <person name="Dewar J."/>
            <person name="Goldberg J."/>
            <person name="Griggs A."/>
            <person name="Gujja S."/>
            <person name="Hansen M."/>
            <person name="Howarth C."/>
            <person name="Imamovic A."/>
            <person name="Larimer J."/>
            <person name="McCowan C."/>
            <person name="Murphy C."/>
            <person name="Neiman D."/>
            <person name="Pearson M."/>
            <person name="Priest M."/>
            <person name="Roberts A."/>
            <person name="Saif S."/>
            <person name="Shea T."/>
            <person name="Sisk P."/>
            <person name="Sykes S."/>
            <person name="Wortman J."/>
            <person name="Nusbaum C."/>
            <person name="Birren B."/>
        </authorList>
    </citation>
    <scope>NUCLEOTIDE SEQUENCE [LARGE SCALE GENOMIC DNA]</scope>
    <source>
        <strain evidence="1 2">NIPH 991</strain>
    </source>
</reference>